<dbReference type="SUPFAM" id="SSF103473">
    <property type="entry name" value="MFS general substrate transporter"/>
    <property type="match status" value="1"/>
</dbReference>
<keyword evidence="4" id="KW-0769">Symport</keyword>
<dbReference type="PANTHER" id="PTHR43528">
    <property type="entry name" value="ALPHA-KETOGLUTARATE PERMEASE"/>
    <property type="match status" value="1"/>
</dbReference>
<feature type="transmembrane region" description="Helical" evidence="5">
    <location>
        <begin position="59"/>
        <end position="77"/>
    </location>
</feature>
<dbReference type="PANTHER" id="PTHR43528:SF7">
    <property type="entry name" value="MFS TRANSPORTER"/>
    <property type="match status" value="1"/>
</dbReference>
<feature type="transmembrane region" description="Helical" evidence="5">
    <location>
        <begin position="123"/>
        <end position="144"/>
    </location>
</feature>
<accession>A0A7V8FPV7</accession>
<evidence type="ECO:0008006" key="8">
    <source>
        <dbReference type="Google" id="ProtNLM"/>
    </source>
</evidence>
<dbReference type="EMBL" id="WNDQ01000017">
    <property type="protein sequence ID" value="KAF1021846.1"/>
    <property type="molecule type" value="Genomic_DNA"/>
</dbReference>
<dbReference type="AlphaFoldDB" id="A0A7V8FPV7"/>
<name>A0A7V8FPV7_9BURK</name>
<comment type="caution">
    <text evidence="6">The sequence shown here is derived from an EMBL/GenBank/DDBJ whole genome shotgun (WGS) entry which is preliminary data.</text>
</comment>
<evidence type="ECO:0000313" key="7">
    <source>
        <dbReference type="Proteomes" id="UP000461670"/>
    </source>
</evidence>
<keyword evidence="3" id="KW-1003">Cell membrane</keyword>
<protein>
    <recommendedName>
        <fullName evidence="8">Major Facilitator Superfamily protein</fullName>
    </recommendedName>
</protein>
<keyword evidence="5" id="KW-0472">Membrane</keyword>
<evidence type="ECO:0000256" key="5">
    <source>
        <dbReference type="SAM" id="Phobius"/>
    </source>
</evidence>
<evidence type="ECO:0000256" key="2">
    <source>
        <dbReference type="ARBA" id="ARBA00022448"/>
    </source>
</evidence>
<dbReference type="InterPro" id="IPR036259">
    <property type="entry name" value="MFS_trans_sf"/>
</dbReference>
<organism evidence="6 7">
    <name type="scientific">Paracidovorax wautersii</name>
    <dbReference type="NCBI Taxonomy" id="1177982"/>
    <lineage>
        <taxon>Bacteria</taxon>
        <taxon>Pseudomonadati</taxon>
        <taxon>Pseudomonadota</taxon>
        <taxon>Betaproteobacteria</taxon>
        <taxon>Burkholderiales</taxon>
        <taxon>Comamonadaceae</taxon>
        <taxon>Paracidovorax</taxon>
    </lineage>
</organism>
<keyword evidence="2" id="KW-0813">Transport</keyword>
<proteinExistence type="predicted"/>
<dbReference type="Gene3D" id="1.20.1250.20">
    <property type="entry name" value="MFS general substrate transporter like domains"/>
    <property type="match status" value="1"/>
</dbReference>
<sequence length="181" mass="19359">MTWVLSGAVVVVILMTPAYLQTWFQIPAKLAMQANCLATLTLTIGCVFFGWASDRFGTRAAMVLGWGGLAVSTWWFYGQLPGNAASLICGYATMGFFVGSISLTPIVSTRAFPPPVRFTGLSFAYNMAYAVFGGLTPVLISLWVKNDVQGPGHYVVALSILGLLLAFVPMSSRGYKARAAA</sequence>
<gene>
    <name evidence="6" type="ORF">GAK30_01534</name>
</gene>
<evidence type="ECO:0000256" key="3">
    <source>
        <dbReference type="ARBA" id="ARBA00022475"/>
    </source>
</evidence>
<evidence type="ECO:0000313" key="6">
    <source>
        <dbReference type="EMBL" id="KAF1021846.1"/>
    </source>
</evidence>
<reference evidence="7" key="1">
    <citation type="journal article" date="2020" name="MBio">
        <title>Horizontal gene transfer to a defensive symbiont with a reduced genome amongst a multipartite beetle microbiome.</title>
        <authorList>
            <person name="Waterworth S.C."/>
            <person name="Florez L.V."/>
            <person name="Rees E.R."/>
            <person name="Hertweck C."/>
            <person name="Kaltenpoth M."/>
            <person name="Kwan J.C."/>
        </authorList>
    </citation>
    <scope>NUCLEOTIDE SEQUENCE [LARGE SCALE GENOMIC DNA]</scope>
</reference>
<comment type="subcellular location">
    <subcellularLocation>
        <location evidence="1">Cell membrane</location>
        <topology evidence="1">Multi-pass membrane protein</topology>
    </subcellularLocation>
</comment>
<feature type="transmembrane region" description="Helical" evidence="5">
    <location>
        <begin position="83"/>
        <end position="103"/>
    </location>
</feature>
<dbReference type="InterPro" id="IPR051084">
    <property type="entry name" value="H+-coupled_symporters"/>
</dbReference>
<feature type="transmembrane region" description="Helical" evidence="5">
    <location>
        <begin position="30"/>
        <end position="52"/>
    </location>
</feature>
<dbReference type="Proteomes" id="UP000461670">
    <property type="component" value="Unassembled WGS sequence"/>
</dbReference>
<evidence type="ECO:0000256" key="1">
    <source>
        <dbReference type="ARBA" id="ARBA00004651"/>
    </source>
</evidence>
<dbReference type="GO" id="GO:0015293">
    <property type="term" value="F:symporter activity"/>
    <property type="evidence" value="ECO:0007669"/>
    <property type="project" value="UniProtKB-KW"/>
</dbReference>
<evidence type="ECO:0000256" key="4">
    <source>
        <dbReference type="ARBA" id="ARBA00022847"/>
    </source>
</evidence>
<keyword evidence="5" id="KW-0812">Transmembrane</keyword>
<feature type="transmembrane region" description="Helical" evidence="5">
    <location>
        <begin position="150"/>
        <end position="168"/>
    </location>
</feature>
<keyword evidence="5" id="KW-1133">Transmembrane helix</keyword>
<dbReference type="GO" id="GO:0005886">
    <property type="term" value="C:plasma membrane"/>
    <property type="evidence" value="ECO:0007669"/>
    <property type="project" value="UniProtKB-SubCell"/>
</dbReference>